<evidence type="ECO:0000256" key="1">
    <source>
        <dbReference type="ARBA" id="ARBA00001947"/>
    </source>
</evidence>
<evidence type="ECO:0000256" key="9">
    <source>
        <dbReference type="ARBA" id="ARBA00022833"/>
    </source>
</evidence>
<evidence type="ECO:0000259" key="14">
    <source>
        <dbReference type="Pfam" id="PF02163"/>
    </source>
</evidence>
<comment type="subcellular location">
    <subcellularLocation>
        <location evidence="2">Cell membrane</location>
        <topology evidence="2">Multi-pass membrane protein</topology>
    </subcellularLocation>
</comment>
<evidence type="ECO:0000256" key="5">
    <source>
        <dbReference type="ARBA" id="ARBA00022670"/>
    </source>
</evidence>
<evidence type="ECO:0000256" key="4">
    <source>
        <dbReference type="ARBA" id="ARBA00022475"/>
    </source>
</evidence>
<keyword evidence="11" id="KW-0482">Metalloprotease</keyword>
<dbReference type="CDD" id="cd06158">
    <property type="entry name" value="S2P-M50_like_1"/>
    <property type="match status" value="1"/>
</dbReference>
<dbReference type="GO" id="GO:0006508">
    <property type="term" value="P:proteolysis"/>
    <property type="evidence" value="ECO:0007669"/>
    <property type="project" value="UniProtKB-KW"/>
</dbReference>
<keyword evidence="7" id="KW-0479">Metal-binding</keyword>
<keyword evidence="16" id="KW-1185">Reference proteome</keyword>
<evidence type="ECO:0000256" key="10">
    <source>
        <dbReference type="ARBA" id="ARBA00022989"/>
    </source>
</evidence>
<reference evidence="15 16" key="1">
    <citation type="submission" date="2019-08" db="EMBL/GenBank/DDBJ databases">
        <title>In-depth cultivation of the pig gut microbiome towards novel bacterial diversity and tailored functional studies.</title>
        <authorList>
            <person name="Wylensek D."/>
            <person name="Hitch T.C.A."/>
            <person name="Clavel T."/>
        </authorList>
    </citation>
    <scope>NUCLEOTIDE SEQUENCE [LARGE SCALE GENOMIC DNA]</scope>
    <source>
        <strain evidence="15 16">WCA-MUC-591-APC-4B</strain>
    </source>
</reference>
<keyword evidence="6 13" id="KW-0812">Transmembrane</keyword>
<gene>
    <name evidence="15" type="ORF">FYJ65_01790</name>
</gene>
<sequence length="239" mass="26891">MKNRMKQLGILLVILLMVNIAQNGLSNPKTYFLNMLIALPGIVIGLSFHEFGHAFVSDRLGDPTPRTQGRVTLNPLAHFDPVGFLALMFCGFGWGIPVEVNSRYYKHPRRDELLVSLAGVVMNLIVAIVFSFIVHFVYINVPYDKLSDGTLMGTLFNILLQVVIVNVVLMVFNLIPVPPLDGFGIITEIFNLREKNFYYTLYNYGFPILMILLIVGVVDKILNPMVNGVYALLLQYIIL</sequence>
<proteinExistence type="inferred from homology"/>
<evidence type="ECO:0000256" key="12">
    <source>
        <dbReference type="ARBA" id="ARBA00023136"/>
    </source>
</evidence>
<dbReference type="RefSeq" id="WP_154553639.1">
    <property type="nucleotide sequence ID" value="NZ_VUNA01000002.1"/>
</dbReference>
<comment type="caution">
    <text evidence="15">The sequence shown here is derived from an EMBL/GenBank/DDBJ whole genome shotgun (WGS) entry which is preliminary data.</text>
</comment>
<dbReference type="GO" id="GO:0005886">
    <property type="term" value="C:plasma membrane"/>
    <property type="evidence" value="ECO:0007669"/>
    <property type="project" value="UniProtKB-SubCell"/>
</dbReference>
<feature type="transmembrane region" description="Helical" evidence="13">
    <location>
        <begin position="196"/>
        <end position="215"/>
    </location>
</feature>
<feature type="transmembrane region" description="Helical" evidence="13">
    <location>
        <begin position="82"/>
        <end position="101"/>
    </location>
</feature>
<evidence type="ECO:0000256" key="7">
    <source>
        <dbReference type="ARBA" id="ARBA00022723"/>
    </source>
</evidence>
<keyword evidence="9" id="KW-0862">Zinc</keyword>
<feature type="domain" description="Peptidase M50" evidence="14">
    <location>
        <begin position="155"/>
        <end position="211"/>
    </location>
</feature>
<evidence type="ECO:0000256" key="3">
    <source>
        <dbReference type="ARBA" id="ARBA00007931"/>
    </source>
</evidence>
<dbReference type="InterPro" id="IPR008915">
    <property type="entry name" value="Peptidase_M50"/>
</dbReference>
<dbReference type="InterPro" id="IPR044537">
    <property type="entry name" value="Rip2-like"/>
</dbReference>
<dbReference type="AlphaFoldDB" id="A0A6N7XJH3"/>
<evidence type="ECO:0000256" key="8">
    <source>
        <dbReference type="ARBA" id="ARBA00022801"/>
    </source>
</evidence>
<dbReference type="Proteomes" id="UP000469424">
    <property type="component" value="Unassembled WGS sequence"/>
</dbReference>
<accession>A0A6N7XJH3</accession>
<evidence type="ECO:0000256" key="13">
    <source>
        <dbReference type="SAM" id="Phobius"/>
    </source>
</evidence>
<evidence type="ECO:0000313" key="15">
    <source>
        <dbReference type="EMBL" id="MST70079.1"/>
    </source>
</evidence>
<feature type="transmembrane region" description="Helical" evidence="13">
    <location>
        <begin position="151"/>
        <end position="175"/>
    </location>
</feature>
<evidence type="ECO:0000256" key="2">
    <source>
        <dbReference type="ARBA" id="ARBA00004651"/>
    </source>
</evidence>
<name>A0A6N7XJH3_9FIRM</name>
<organism evidence="15 16">
    <name type="scientific">Mogibacterium kristiansenii</name>
    <dbReference type="NCBI Taxonomy" id="2606708"/>
    <lineage>
        <taxon>Bacteria</taxon>
        <taxon>Bacillati</taxon>
        <taxon>Bacillota</taxon>
        <taxon>Clostridia</taxon>
        <taxon>Peptostreptococcales</taxon>
        <taxon>Anaerovoracaceae</taxon>
        <taxon>Mogibacterium</taxon>
    </lineage>
</organism>
<keyword evidence="5 15" id="KW-0645">Protease</keyword>
<dbReference type="EMBL" id="VUNA01000002">
    <property type="protein sequence ID" value="MST70079.1"/>
    <property type="molecule type" value="Genomic_DNA"/>
</dbReference>
<dbReference type="PANTHER" id="PTHR35864">
    <property type="entry name" value="ZINC METALLOPROTEASE MJ0611-RELATED"/>
    <property type="match status" value="1"/>
</dbReference>
<comment type="similarity">
    <text evidence="3">Belongs to the peptidase M50B family.</text>
</comment>
<keyword evidence="8" id="KW-0378">Hydrolase</keyword>
<keyword evidence="10 13" id="KW-1133">Transmembrane helix</keyword>
<comment type="cofactor">
    <cofactor evidence="1">
        <name>Zn(2+)</name>
        <dbReference type="ChEBI" id="CHEBI:29105"/>
    </cofactor>
</comment>
<dbReference type="GO" id="GO:0046872">
    <property type="term" value="F:metal ion binding"/>
    <property type="evidence" value="ECO:0007669"/>
    <property type="project" value="UniProtKB-KW"/>
</dbReference>
<evidence type="ECO:0000256" key="6">
    <source>
        <dbReference type="ARBA" id="ARBA00022692"/>
    </source>
</evidence>
<keyword evidence="4" id="KW-1003">Cell membrane</keyword>
<dbReference type="Pfam" id="PF02163">
    <property type="entry name" value="Peptidase_M50"/>
    <property type="match status" value="1"/>
</dbReference>
<feature type="transmembrane region" description="Helical" evidence="13">
    <location>
        <begin position="113"/>
        <end position="139"/>
    </location>
</feature>
<protein>
    <submittedName>
        <fullName evidence="15">Site-2 protease family protein</fullName>
    </submittedName>
</protein>
<evidence type="ECO:0000313" key="16">
    <source>
        <dbReference type="Proteomes" id="UP000469424"/>
    </source>
</evidence>
<dbReference type="InterPro" id="IPR052348">
    <property type="entry name" value="Metallopeptidase_M50B"/>
</dbReference>
<keyword evidence="12 13" id="KW-0472">Membrane</keyword>
<dbReference type="GO" id="GO:0008237">
    <property type="term" value="F:metallopeptidase activity"/>
    <property type="evidence" value="ECO:0007669"/>
    <property type="project" value="UniProtKB-KW"/>
</dbReference>
<dbReference type="PANTHER" id="PTHR35864:SF1">
    <property type="entry name" value="ZINC METALLOPROTEASE YWHC-RELATED"/>
    <property type="match status" value="1"/>
</dbReference>
<evidence type="ECO:0000256" key="11">
    <source>
        <dbReference type="ARBA" id="ARBA00023049"/>
    </source>
</evidence>